<gene>
    <name evidence="2" type="ORF">HPBE_LOCUS1305</name>
</gene>
<proteinExistence type="predicted"/>
<organism evidence="3 4">
    <name type="scientific">Heligmosomoides polygyrus</name>
    <name type="common">Parasitic roundworm</name>
    <dbReference type="NCBI Taxonomy" id="6339"/>
    <lineage>
        <taxon>Eukaryota</taxon>
        <taxon>Metazoa</taxon>
        <taxon>Ecdysozoa</taxon>
        <taxon>Nematoda</taxon>
        <taxon>Chromadorea</taxon>
        <taxon>Rhabditida</taxon>
        <taxon>Rhabditina</taxon>
        <taxon>Rhabditomorpha</taxon>
        <taxon>Strongyloidea</taxon>
        <taxon>Heligmosomidae</taxon>
        <taxon>Heligmosomoides</taxon>
    </lineage>
</organism>
<dbReference type="WBParaSite" id="HPBE_0000130401-mRNA-1">
    <property type="protein sequence ID" value="HPBE_0000130401-mRNA-1"/>
    <property type="gene ID" value="HPBE_0000130401"/>
</dbReference>
<sequence>MTCNEGDLYSDCNAFLLLKKLFSQICGAVAQCSHLNLDILNPAFVKYLVLHHDIQLESLTSRTIRFCCSLFHHTLQKLVTSEKDRLPSISATPIHCQSELCGEEAVGCLFHSKSEFLSSEEYDEEDGDDGQGELTVRRQKAKQNDDEEESYCVYRHLNDEMYRYCLLVHQKKDGDR</sequence>
<reference evidence="2 3" key="1">
    <citation type="submission" date="2018-11" db="EMBL/GenBank/DDBJ databases">
        <authorList>
            <consortium name="Pathogen Informatics"/>
        </authorList>
    </citation>
    <scope>NUCLEOTIDE SEQUENCE [LARGE SCALE GENOMIC DNA]</scope>
</reference>
<evidence type="ECO:0000256" key="1">
    <source>
        <dbReference type="SAM" id="MobiDB-lite"/>
    </source>
</evidence>
<accession>A0A183F562</accession>
<dbReference type="Proteomes" id="UP000050761">
    <property type="component" value="Unassembled WGS sequence"/>
</dbReference>
<dbReference type="AlphaFoldDB" id="A0A183F562"/>
<evidence type="ECO:0000313" key="4">
    <source>
        <dbReference type="WBParaSite" id="HPBE_0000130401-mRNA-1"/>
    </source>
</evidence>
<keyword evidence="3" id="KW-1185">Reference proteome</keyword>
<feature type="region of interest" description="Disordered" evidence="1">
    <location>
        <begin position="119"/>
        <end position="149"/>
    </location>
</feature>
<name>A0A183F562_HELPZ</name>
<reference evidence="4" key="2">
    <citation type="submission" date="2019-09" db="UniProtKB">
        <authorList>
            <consortium name="WormBaseParasite"/>
        </authorList>
    </citation>
    <scope>IDENTIFICATION</scope>
</reference>
<feature type="compositionally biased region" description="Acidic residues" evidence="1">
    <location>
        <begin position="119"/>
        <end position="131"/>
    </location>
</feature>
<protein>
    <submittedName>
        <fullName evidence="2 4">Uncharacterized protein</fullName>
    </submittedName>
</protein>
<evidence type="ECO:0000313" key="3">
    <source>
        <dbReference type="Proteomes" id="UP000050761"/>
    </source>
</evidence>
<accession>A0A3P7UBN1</accession>
<dbReference type="OrthoDB" id="5841843at2759"/>
<dbReference type="EMBL" id="UZAH01001365">
    <property type="protein sequence ID" value="VDO19687.1"/>
    <property type="molecule type" value="Genomic_DNA"/>
</dbReference>
<evidence type="ECO:0000313" key="2">
    <source>
        <dbReference type="EMBL" id="VDO19687.1"/>
    </source>
</evidence>